<name>A0A915YD41_9BACT</name>
<proteinExistence type="predicted"/>
<keyword evidence="2" id="KW-1185">Reference proteome</keyword>
<gene>
    <name evidence="1" type="ORF">AsAng_0015700</name>
</gene>
<dbReference type="EMBL" id="AP026867">
    <property type="protein sequence ID" value="BDS10860.1"/>
    <property type="molecule type" value="Genomic_DNA"/>
</dbReference>
<sequence length="150" mass="17699">MSIKNWIAKTDFEQLLATLYRSQNAPQWRILLFKYAYRYQDTYPFDCLEDAFAFLEEELKGNNIRVLLTEELEEIQTAVSYAMGEYCFSLTEIAAVVNRLLNTEPLSQSEIQTMINHIWEAYSCNLNPSQFIEREDHILTQLVKKYISIH</sequence>
<reference evidence="1" key="1">
    <citation type="submission" date="2022-09" db="EMBL/GenBank/DDBJ databases">
        <title>Aureispira anguillicida sp. nov., isolated from Leptocephalus of Japanese eel Anguilla japonica.</title>
        <authorList>
            <person name="Yuasa K."/>
            <person name="Mekata T."/>
            <person name="Ikunari K."/>
        </authorList>
    </citation>
    <scope>NUCLEOTIDE SEQUENCE</scope>
    <source>
        <strain evidence="1">EL160426</strain>
    </source>
</reference>
<protein>
    <submittedName>
        <fullName evidence="1">Uncharacterized protein</fullName>
    </submittedName>
</protein>
<evidence type="ECO:0000313" key="2">
    <source>
        <dbReference type="Proteomes" id="UP001060919"/>
    </source>
</evidence>
<dbReference type="RefSeq" id="WP_264792119.1">
    <property type="nucleotide sequence ID" value="NZ_AP026867.1"/>
</dbReference>
<dbReference type="AlphaFoldDB" id="A0A915YD41"/>
<accession>A0A915YD41</accession>
<organism evidence="1 2">
    <name type="scientific">Aureispira anguillae</name>
    <dbReference type="NCBI Taxonomy" id="2864201"/>
    <lineage>
        <taxon>Bacteria</taxon>
        <taxon>Pseudomonadati</taxon>
        <taxon>Bacteroidota</taxon>
        <taxon>Saprospiria</taxon>
        <taxon>Saprospirales</taxon>
        <taxon>Saprospiraceae</taxon>
        <taxon>Aureispira</taxon>
    </lineage>
</organism>
<evidence type="ECO:0000313" key="1">
    <source>
        <dbReference type="EMBL" id="BDS10860.1"/>
    </source>
</evidence>
<dbReference type="Proteomes" id="UP001060919">
    <property type="component" value="Chromosome"/>
</dbReference>
<dbReference type="KEGG" id="aup:AsAng_0015700"/>